<dbReference type="GO" id="GO:0019369">
    <property type="term" value="P:arachidonate metabolic process"/>
    <property type="evidence" value="ECO:0007669"/>
    <property type="project" value="TreeGrafter"/>
</dbReference>
<feature type="short sequence motif" description="DGA/G" evidence="7">
    <location>
        <begin position="842"/>
        <end position="844"/>
    </location>
</feature>
<dbReference type="SUPFAM" id="SSF52540">
    <property type="entry name" value="P-loop containing nucleoside triphosphate hydrolases"/>
    <property type="match status" value="1"/>
</dbReference>
<dbReference type="PANTHER" id="PTHR24185">
    <property type="entry name" value="CALCIUM-INDEPENDENT PHOSPHOLIPASE A2-GAMMA"/>
    <property type="match status" value="1"/>
</dbReference>
<dbReference type="Proteomes" id="UP001187682">
    <property type="component" value="Unassembled WGS sequence"/>
</dbReference>
<evidence type="ECO:0000259" key="8">
    <source>
        <dbReference type="PROSITE" id="PS51635"/>
    </source>
</evidence>
<evidence type="ECO:0000256" key="4">
    <source>
        <dbReference type="ARBA" id="ARBA00022833"/>
    </source>
</evidence>
<dbReference type="GO" id="GO:0016042">
    <property type="term" value="P:lipid catabolic process"/>
    <property type="evidence" value="ECO:0007669"/>
    <property type="project" value="UniProtKB-UniRule"/>
</dbReference>
<keyword evidence="3 7" id="KW-0378">Hydrolase</keyword>
<reference evidence="9" key="1">
    <citation type="submission" date="2018-03" db="EMBL/GenBank/DDBJ databases">
        <authorList>
            <person name="Guldener U."/>
        </authorList>
    </citation>
    <scope>NUCLEOTIDE SEQUENCE</scope>
</reference>
<evidence type="ECO:0000256" key="6">
    <source>
        <dbReference type="ARBA" id="ARBA00023098"/>
    </source>
</evidence>
<name>A0AAE8MR52_9PEZI</name>
<feature type="active site" description="Nucleophile" evidence="7">
    <location>
        <position position="701"/>
    </location>
</feature>
<feature type="domain" description="PNPLA" evidence="8">
    <location>
        <begin position="661"/>
        <end position="855"/>
    </location>
</feature>
<keyword evidence="1" id="KW-0479">Metal-binding</keyword>
<feature type="short sequence motif" description="GXSXG" evidence="7">
    <location>
        <begin position="699"/>
        <end position="703"/>
    </location>
</feature>
<evidence type="ECO:0000313" key="9">
    <source>
        <dbReference type="EMBL" id="SPN97426.1"/>
    </source>
</evidence>
<dbReference type="InterPro" id="IPR027417">
    <property type="entry name" value="P-loop_NTPase"/>
</dbReference>
<keyword evidence="6 7" id="KW-0443">Lipid metabolism</keyword>
<evidence type="ECO:0000256" key="7">
    <source>
        <dbReference type="PROSITE-ProRule" id="PRU01161"/>
    </source>
</evidence>
<evidence type="ECO:0000256" key="1">
    <source>
        <dbReference type="ARBA" id="ARBA00022723"/>
    </source>
</evidence>
<dbReference type="GO" id="GO:0046486">
    <property type="term" value="P:glycerolipid metabolic process"/>
    <property type="evidence" value="ECO:0007669"/>
    <property type="project" value="UniProtKB-ARBA"/>
</dbReference>
<proteinExistence type="predicted"/>
<comment type="caution">
    <text evidence="7">Lacks conserved residue(s) required for the propagation of feature annotation.</text>
</comment>
<organism evidence="9 10">
    <name type="scientific">Cephalotrichum gorgonifer</name>
    <dbReference type="NCBI Taxonomy" id="2041049"/>
    <lineage>
        <taxon>Eukaryota</taxon>
        <taxon>Fungi</taxon>
        <taxon>Dikarya</taxon>
        <taxon>Ascomycota</taxon>
        <taxon>Pezizomycotina</taxon>
        <taxon>Sordariomycetes</taxon>
        <taxon>Hypocreomycetidae</taxon>
        <taxon>Microascales</taxon>
        <taxon>Microascaceae</taxon>
        <taxon>Cephalotrichum</taxon>
    </lineage>
</organism>
<feature type="active site" description="Proton acceptor" evidence="7">
    <location>
        <position position="842"/>
    </location>
</feature>
<dbReference type="PROSITE" id="PS51635">
    <property type="entry name" value="PNPLA"/>
    <property type="match status" value="1"/>
</dbReference>
<dbReference type="InterPro" id="IPR017907">
    <property type="entry name" value="Znf_RING_CS"/>
</dbReference>
<sequence>MKHLIRHPKHKKSGGKKYQEYWSWATSWRHSGTSQSEAFKQDEASKWFGVYTEFSVNSTRVTTLIETDRLRRLLEISHVYRDKSSERQYPSIASFVGETGAGKSTLIRTLMYHALLDRTPDQELDAPVPGAQSGSSALISTTGEVNLYSDPNTLGTENPTFYADCEGLMGTEPVASQFQTNWSRGHRKYLIETKYGEHMDRATAVKSLYPRFLYIFSDVICYVTRNHRAWADSCVRLLEWSIAGAQGSINQHTLPALIIILNGPAVENEEWIRDSQAATRDFFNAVSKEIAAHAKLGDWARQRGDKTMEELLARSFSSVYVHYVPLQGYLDAGDNATVFQQTTRLANRIREDTKRVQEERAAAWTRFSSKDLSLVVTYAFKHIASGSTAPFDFGQCRQQLSVPKSIEDSFREFIGVCLKSDTGKRFDEIASSLACKILRASFRSEEKGVIYPDAVFNRDIREICKRAFIHSQDMSAVCSYVDPEGGQRCVNTKAGHALGHQTASGNLLADGPFAGVSFDPELFVSTIQSSVRLYIRQIDSHNPSNTADWRRQATDVDRSINARLRALGLYPQWDGSCSAVSRATMNSKVCYGCLFDRPEYSLPCGHVICAGCLVDFDQTPLGEQYPGFHTHVECFICGARGGGSWPYTIHSKPGLAGLRVLSLDGGGVRSILQIGVLHRLETLLDLGIPIGNYFDLIAGTSAGGMIALGLGVQGLPAATCRDKFNLFCTTGFQEKIGTKIPTVGWIARWICGSIYKTEPLEMAMKSVFSGQPRKNLFGLTTNTRVAITTTVNSLRFLLANYHRGDGKFYLDSDTPLENVARCTSAAPMYFEPVSHDGVECRDGGLKDNNPIQLAVNECKKIWGDSIDFDVLLSIGSGKAKESQDQPASNFIIPEWLQAALTALLSNLNGESEWERFYNSQEKRILERACRLNVELDVEQEPALDDVSSIPNMETVADTYPFQFQWTRSDFDPFSDFPGDDALSAVADRIRGSMFFFHPTSITPAGDIYSIQGYIGCRLRPGDRGYAQLIHKTKDFIVKGFSVGAPMTPDYKLMKYEVNFQHQSSEPIRIDVNFDAEHSVAISGFPMTLQALRNYWDIHCDDHLQQQTSLNTHEEVSGKLATSVSKFKLDGADQE</sequence>
<dbReference type="GO" id="GO:0008270">
    <property type="term" value="F:zinc ion binding"/>
    <property type="evidence" value="ECO:0007669"/>
    <property type="project" value="UniProtKB-KW"/>
</dbReference>
<dbReference type="InterPro" id="IPR016035">
    <property type="entry name" value="Acyl_Trfase/lysoPLipase"/>
</dbReference>
<evidence type="ECO:0000256" key="2">
    <source>
        <dbReference type="ARBA" id="ARBA00022771"/>
    </source>
</evidence>
<keyword evidence="5 7" id="KW-0442">Lipid degradation</keyword>
<dbReference type="Gene3D" id="3.40.1090.10">
    <property type="entry name" value="Cytosolic phospholipase A2 catalytic domain"/>
    <property type="match status" value="1"/>
</dbReference>
<keyword evidence="4" id="KW-0862">Zinc</keyword>
<evidence type="ECO:0000256" key="5">
    <source>
        <dbReference type="ARBA" id="ARBA00022963"/>
    </source>
</evidence>
<dbReference type="GO" id="GO:0047499">
    <property type="term" value="F:calcium-independent phospholipase A2 activity"/>
    <property type="evidence" value="ECO:0007669"/>
    <property type="project" value="TreeGrafter"/>
</dbReference>
<protein>
    <recommendedName>
        <fullName evidence="8">PNPLA domain-containing protein</fullName>
    </recommendedName>
</protein>
<dbReference type="AlphaFoldDB" id="A0AAE8MR52"/>
<evidence type="ECO:0000313" key="10">
    <source>
        <dbReference type="Proteomes" id="UP001187682"/>
    </source>
</evidence>
<accession>A0AAE8MR52</accession>
<dbReference type="CDD" id="cd07199">
    <property type="entry name" value="Pat17_PNPLA8_PNPLA9_like"/>
    <property type="match status" value="1"/>
</dbReference>
<keyword evidence="10" id="KW-1185">Reference proteome</keyword>
<evidence type="ECO:0000256" key="3">
    <source>
        <dbReference type="ARBA" id="ARBA00022801"/>
    </source>
</evidence>
<dbReference type="PROSITE" id="PS00518">
    <property type="entry name" value="ZF_RING_1"/>
    <property type="match status" value="1"/>
</dbReference>
<gene>
    <name evidence="9" type="ORF">DNG_00940</name>
</gene>
<dbReference type="GO" id="GO:0016020">
    <property type="term" value="C:membrane"/>
    <property type="evidence" value="ECO:0007669"/>
    <property type="project" value="TreeGrafter"/>
</dbReference>
<dbReference type="PANTHER" id="PTHR24185:SF1">
    <property type="entry name" value="CALCIUM-INDEPENDENT PHOSPHOLIPASE A2-GAMMA"/>
    <property type="match status" value="1"/>
</dbReference>
<keyword evidence="2" id="KW-0863">Zinc-finger</keyword>
<dbReference type="InterPro" id="IPR002641">
    <property type="entry name" value="PNPLA_dom"/>
</dbReference>
<dbReference type="Pfam" id="PF01734">
    <property type="entry name" value="Patatin"/>
    <property type="match status" value="1"/>
</dbReference>
<dbReference type="SUPFAM" id="SSF52151">
    <property type="entry name" value="FabD/lysophospholipase-like"/>
    <property type="match status" value="1"/>
</dbReference>
<comment type="caution">
    <text evidence="9">The sequence shown here is derived from an EMBL/GenBank/DDBJ whole genome shotgun (WGS) entry which is preliminary data.</text>
</comment>
<dbReference type="EMBL" id="ONZQ02000001">
    <property type="protein sequence ID" value="SPN97426.1"/>
    <property type="molecule type" value="Genomic_DNA"/>
</dbReference>